<dbReference type="AlphaFoldDB" id="Q026R9"/>
<keyword evidence="5" id="KW-0472">Membrane</keyword>
<dbReference type="Pfam" id="PF25183">
    <property type="entry name" value="OMP_b-brl_4"/>
    <property type="match status" value="1"/>
</dbReference>
<evidence type="ECO:0000256" key="6">
    <source>
        <dbReference type="ARBA" id="ARBA00023237"/>
    </source>
</evidence>
<feature type="signal peptide" evidence="7">
    <location>
        <begin position="1"/>
        <end position="18"/>
    </location>
</feature>
<keyword evidence="3" id="KW-1134">Transmembrane beta strand</keyword>
<dbReference type="PANTHER" id="PTHR30069">
    <property type="entry name" value="TONB-DEPENDENT OUTER MEMBRANE RECEPTOR"/>
    <property type="match status" value="1"/>
</dbReference>
<keyword evidence="9" id="KW-0675">Receptor</keyword>
<protein>
    <submittedName>
        <fullName evidence="9">TonB-dependent receptor, plug</fullName>
    </submittedName>
</protein>
<dbReference type="STRING" id="234267.Acid_2010"/>
<dbReference type="SUPFAM" id="SSF49464">
    <property type="entry name" value="Carboxypeptidase regulatory domain-like"/>
    <property type="match status" value="1"/>
</dbReference>
<keyword evidence="7" id="KW-0732">Signal</keyword>
<dbReference type="OrthoDB" id="97893at2"/>
<dbReference type="Gene3D" id="2.60.40.1120">
    <property type="entry name" value="Carboxypeptidase-like, regulatory domain"/>
    <property type="match status" value="1"/>
</dbReference>
<sequence precursor="true">MSFQAFTFCIFFSVSAYAQSAGGLAGISGVVRDPSGSLIPKAKVVIKNEDKGVSRTLVTNEAGLFAAPALTPAPGYKVAVTAAGFAGYEARDLVLQVGQNLDLNIKLTVAQASTEVDVTAAAPLVEDTKSDVSQVIDSQQITELPINGRRVDSFVLLTPGVTTDGTFGLLTFRGVAGHNSFLVDGNDSTEQFYNENAGRTRIASGLSQDVVQEFQVVSANFSAEYGRAMGGVVNQVTRSGGNNFHGTAYWFFRNQDFNARDTFAAFNPDETRHQAGGTIGGPILKNKLFFLLNTEVTRRNFPMVDSYVRAGIIDPNTQTWIGCGAPATPAQCNAINALLPRYFGAIPRTLDQELYFGKLDYRLNDRNTLSASLNYLHANSPNGIQTGITSTSGAGVNSNGDDSVRIRNGRFSWTAIPKNSFVNEFRWGWFTDRQGDTFDNSTLGTGLGFLQASVAGVSLGQANYLPRVEPNEQRFQFVDNATWTKGKHVIKFGADIATTEDYTYFISNYYGNYTYQTVTNFALDYTNASASATNPGKHWQTYQQTFGGPVVDASINDYGFYLQDQWRATQRLTLSLGARYEYGQLPQPKQCNPDYPQTCHIGQGNKNLAPRLGLTYRIDDNTVLRAGFGMFHSRFIASLIDNLFTNNAVLQTSLSLSSTLAPQFALGPTFPNTLGSAPSAGTASAFTLQFMDPHFRTPYSEQGTIALERELVRNLALTASYVWSRGIQIIGVRDLNFPALSNTTFTYAIDDASGNQTGTYTTPLYLGSRPDPRYGGIYQAENGVNSYYNALAVQLRKRFSHGLQADLSYTWAHEIDDGQSNGSGALFFTSASNWTYNGNYKQDKGNGALDQRHRLIFSFVWLPTVTRRTDAFSRYVLNNWQLSSITTMQSGRPTNTFLRTTDTPFPGMFSASTLDGSGLSSRVPFLAPNSLFTPAQYRADVRISKLIPVSEKIKAAFNFEVFNLSNSVAYTSITNQVYQETKGVLTLTPSAYGVGSADGGFPDGTQARRMQIGLRVTF</sequence>
<dbReference type="KEGG" id="sus:Acid_2010"/>
<accession>Q026R9</accession>
<feature type="chain" id="PRO_5004163712" evidence="7">
    <location>
        <begin position="19"/>
        <end position="1018"/>
    </location>
</feature>
<evidence type="ECO:0000256" key="2">
    <source>
        <dbReference type="ARBA" id="ARBA00022448"/>
    </source>
</evidence>
<evidence type="ECO:0000256" key="5">
    <source>
        <dbReference type="ARBA" id="ARBA00023136"/>
    </source>
</evidence>
<reference evidence="9" key="1">
    <citation type="submission" date="2006-10" db="EMBL/GenBank/DDBJ databases">
        <title>Complete sequence of Solibacter usitatus Ellin6076.</title>
        <authorList>
            <consortium name="US DOE Joint Genome Institute"/>
            <person name="Copeland A."/>
            <person name="Lucas S."/>
            <person name="Lapidus A."/>
            <person name="Barry K."/>
            <person name="Detter J.C."/>
            <person name="Glavina del Rio T."/>
            <person name="Hammon N."/>
            <person name="Israni S."/>
            <person name="Dalin E."/>
            <person name="Tice H."/>
            <person name="Pitluck S."/>
            <person name="Thompson L.S."/>
            <person name="Brettin T."/>
            <person name="Bruce D."/>
            <person name="Han C."/>
            <person name="Tapia R."/>
            <person name="Gilna P."/>
            <person name="Schmutz J."/>
            <person name="Larimer F."/>
            <person name="Land M."/>
            <person name="Hauser L."/>
            <person name="Kyrpides N."/>
            <person name="Mikhailova N."/>
            <person name="Janssen P.H."/>
            <person name="Kuske C.R."/>
            <person name="Richardson P."/>
        </authorList>
    </citation>
    <scope>NUCLEOTIDE SEQUENCE</scope>
    <source>
        <strain evidence="9">Ellin6076</strain>
    </source>
</reference>
<dbReference type="InterPro" id="IPR008969">
    <property type="entry name" value="CarboxyPept-like_regulatory"/>
</dbReference>
<dbReference type="GO" id="GO:0044718">
    <property type="term" value="P:siderophore transmembrane transport"/>
    <property type="evidence" value="ECO:0007669"/>
    <property type="project" value="TreeGrafter"/>
</dbReference>
<dbReference type="InParanoid" id="Q026R9"/>
<name>Q026R9_SOLUE</name>
<dbReference type="GO" id="GO:0015344">
    <property type="term" value="F:siderophore uptake transmembrane transporter activity"/>
    <property type="evidence" value="ECO:0007669"/>
    <property type="project" value="TreeGrafter"/>
</dbReference>
<keyword evidence="4" id="KW-0812">Transmembrane</keyword>
<dbReference type="HOGENOM" id="CLU_006298_0_0_0"/>
<dbReference type="InterPro" id="IPR057601">
    <property type="entry name" value="Oar-like_b-barrel"/>
</dbReference>
<proteinExistence type="predicted"/>
<dbReference type="Gene3D" id="2.170.130.10">
    <property type="entry name" value="TonB-dependent receptor, plug domain"/>
    <property type="match status" value="1"/>
</dbReference>
<dbReference type="SUPFAM" id="SSF56935">
    <property type="entry name" value="Porins"/>
    <property type="match status" value="1"/>
</dbReference>
<keyword evidence="6" id="KW-0998">Cell outer membrane</keyword>
<evidence type="ECO:0000259" key="8">
    <source>
        <dbReference type="Pfam" id="PF25183"/>
    </source>
</evidence>
<keyword evidence="2" id="KW-0813">Transport</keyword>
<evidence type="ECO:0000256" key="1">
    <source>
        <dbReference type="ARBA" id="ARBA00004571"/>
    </source>
</evidence>
<dbReference type="EMBL" id="CP000473">
    <property type="protein sequence ID" value="ABJ83000.1"/>
    <property type="molecule type" value="Genomic_DNA"/>
</dbReference>
<comment type="subcellular location">
    <subcellularLocation>
        <location evidence="1">Cell outer membrane</location>
        <topology evidence="1">Multi-pass membrane protein</topology>
    </subcellularLocation>
</comment>
<dbReference type="GO" id="GO:0009279">
    <property type="term" value="C:cell outer membrane"/>
    <property type="evidence" value="ECO:0007669"/>
    <property type="project" value="UniProtKB-SubCell"/>
</dbReference>
<feature type="domain" description="TonB-dependent transporter Oar-like beta-barrel" evidence="8">
    <location>
        <begin position="236"/>
        <end position="988"/>
    </location>
</feature>
<gene>
    <name evidence="9" type="ordered locus">Acid_2010</name>
</gene>
<dbReference type="InterPro" id="IPR036942">
    <property type="entry name" value="Beta-barrel_TonB_sf"/>
</dbReference>
<dbReference type="Gene3D" id="2.40.170.20">
    <property type="entry name" value="TonB-dependent receptor, beta-barrel domain"/>
    <property type="match status" value="1"/>
</dbReference>
<evidence type="ECO:0000313" key="9">
    <source>
        <dbReference type="EMBL" id="ABJ83000.1"/>
    </source>
</evidence>
<dbReference type="Pfam" id="PF13620">
    <property type="entry name" value="CarboxypepD_reg"/>
    <property type="match status" value="1"/>
</dbReference>
<evidence type="ECO:0000256" key="4">
    <source>
        <dbReference type="ARBA" id="ARBA00022692"/>
    </source>
</evidence>
<dbReference type="InterPro" id="IPR039426">
    <property type="entry name" value="TonB-dep_rcpt-like"/>
</dbReference>
<dbReference type="eggNOG" id="COG4771">
    <property type="taxonomic scope" value="Bacteria"/>
</dbReference>
<dbReference type="PANTHER" id="PTHR30069:SF46">
    <property type="entry name" value="OAR PROTEIN"/>
    <property type="match status" value="1"/>
</dbReference>
<evidence type="ECO:0000256" key="7">
    <source>
        <dbReference type="SAM" id="SignalP"/>
    </source>
</evidence>
<organism evidence="9">
    <name type="scientific">Solibacter usitatus (strain Ellin6076)</name>
    <dbReference type="NCBI Taxonomy" id="234267"/>
    <lineage>
        <taxon>Bacteria</taxon>
        <taxon>Pseudomonadati</taxon>
        <taxon>Acidobacteriota</taxon>
        <taxon>Terriglobia</taxon>
        <taxon>Bryobacterales</taxon>
        <taxon>Solibacteraceae</taxon>
        <taxon>Candidatus Solibacter</taxon>
    </lineage>
</organism>
<evidence type="ECO:0000256" key="3">
    <source>
        <dbReference type="ARBA" id="ARBA00022452"/>
    </source>
</evidence>
<dbReference type="InterPro" id="IPR037066">
    <property type="entry name" value="Plug_dom_sf"/>
</dbReference>